<dbReference type="AlphaFoldDB" id="A0A199UQU7"/>
<dbReference type="PANTHER" id="PTHR33732">
    <property type="entry name" value="REF/SRPP-LIKE PROTEIN OS05G0151300/LOC_OS05G05940"/>
    <property type="match status" value="1"/>
</dbReference>
<comment type="caution">
    <text evidence="3">The sequence shown here is derived from an EMBL/GenBank/DDBJ whole genome shotgun (WGS) entry which is preliminary data.</text>
</comment>
<organism evidence="3 4">
    <name type="scientific">Ananas comosus</name>
    <name type="common">Pineapple</name>
    <name type="synonym">Ananas ananas</name>
    <dbReference type="NCBI Taxonomy" id="4615"/>
    <lineage>
        <taxon>Eukaryota</taxon>
        <taxon>Viridiplantae</taxon>
        <taxon>Streptophyta</taxon>
        <taxon>Embryophyta</taxon>
        <taxon>Tracheophyta</taxon>
        <taxon>Spermatophyta</taxon>
        <taxon>Magnoliopsida</taxon>
        <taxon>Liliopsida</taxon>
        <taxon>Poales</taxon>
        <taxon>Bromeliaceae</taxon>
        <taxon>Bromelioideae</taxon>
        <taxon>Ananas</taxon>
    </lineage>
</organism>
<feature type="region of interest" description="Disordered" evidence="2">
    <location>
        <begin position="1"/>
        <end position="20"/>
    </location>
</feature>
<evidence type="ECO:0000313" key="3">
    <source>
        <dbReference type="EMBL" id="OAY67041.1"/>
    </source>
</evidence>
<dbReference type="InterPro" id="IPR008802">
    <property type="entry name" value="REF"/>
</dbReference>
<evidence type="ECO:0000256" key="1">
    <source>
        <dbReference type="ARBA" id="ARBA00009737"/>
    </source>
</evidence>
<feature type="region of interest" description="Disordered" evidence="2">
    <location>
        <begin position="234"/>
        <end position="269"/>
    </location>
</feature>
<accession>A0A199UQU7</accession>
<comment type="similarity">
    <text evidence="1">Belongs to the REF/SRPP family.</text>
</comment>
<gene>
    <name evidence="3" type="ORF">ACMD2_18209</name>
</gene>
<sequence length="269" mass="28922">MAESESEPQSVEISHEEEEGEEMKGKGLKYLDFVRVAAIQAVMCFASVYEFAKENAGPLKPGVQTVESAVRAVVGPVYDRLHDVPFELLKFVDRKVDDVAQELDRHVPSLVKSASAQACAVAQSAPEVARSLAGEVQRSGVSGVARAAYERCEPAARELCARYEPAAERCAVAAWRSLNRLPLFPQAAQILVPSAAYWADKYNRAVQCAAEQGYSAARYLPPIPTERIAKAFGNGCGERAEARPTTASDAPTEPAAAEDAPPATGDKEE</sequence>
<dbReference type="STRING" id="4615.A0A199UQU7"/>
<dbReference type="PANTHER" id="PTHR33732:SF3">
    <property type="entry name" value="OS07G0671800 PROTEIN"/>
    <property type="match status" value="1"/>
</dbReference>
<reference evidence="3 4" key="1">
    <citation type="journal article" date="2016" name="DNA Res.">
        <title>The draft genome of MD-2 pineapple using hybrid error correction of long reads.</title>
        <authorList>
            <person name="Redwan R.M."/>
            <person name="Saidin A."/>
            <person name="Kumar S.V."/>
        </authorList>
    </citation>
    <scope>NUCLEOTIDE SEQUENCE [LARGE SCALE GENOMIC DNA]</scope>
    <source>
        <strain evidence="4">cv. MD2</strain>
        <tissue evidence="3">Leaf</tissue>
    </source>
</reference>
<evidence type="ECO:0000313" key="4">
    <source>
        <dbReference type="Proteomes" id="UP000092600"/>
    </source>
</evidence>
<dbReference type="Proteomes" id="UP000092600">
    <property type="component" value="Unassembled WGS sequence"/>
</dbReference>
<evidence type="ECO:0000256" key="2">
    <source>
        <dbReference type="SAM" id="MobiDB-lite"/>
    </source>
</evidence>
<dbReference type="EMBL" id="LSRQ01005765">
    <property type="protein sequence ID" value="OAY67041.1"/>
    <property type="molecule type" value="Genomic_DNA"/>
</dbReference>
<proteinExistence type="inferred from homology"/>
<protein>
    <submittedName>
        <fullName evidence="3">Stress-related protein</fullName>
    </submittedName>
</protein>
<name>A0A199UQU7_ANACO</name>
<dbReference type="Pfam" id="PF05755">
    <property type="entry name" value="REF"/>
    <property type="match status" value="1"/>
</dbReference>
<feature type="compositionally biased region" description="Low complexity" evidence="2">
    <location>
        <begin position="244"/>
        <end position="269"/>
    </location>
</feature>